<sequence>MDWPCSRLPGELLGPNTLSSTLKGWLLMKTDAALLAADMRQVQLPAAASCSEVPALDVSNEKDDGFGPARFLKDEEIAAILDESDADLSDAEDPDFCISAQDESGSGVHSDTSDQEVFMDDEDEHETPSPPEKKRCSWKEAT</sequence>
<gene>
    <name evidence="1" type="ORF">HPB47_013834</name>
</gene>
<evidence type="ECO:0000313" key="2">
    <source>
        <dbReference type="Proteomes" id="UP000805193"/>
    </source>
</evidence>
<comment type="caution">
    <text evidence="1">The sequence shown here is derived from an EMBL/GenBank/DDBJ whole genome shotgun (WGS) entry which is preliminary data.</text>
</comment>
<organism evidence="1 2">
    <name type="scientific">Ixodes persulcatus</name>
    <name type="common">Taiga tick</name>
    <dbReference type="NCBI Taxonomy" id="34615"/>
    <lineage>
        <taxon>Eukaryota</taxon>
        <taxon>Metazoa</taxon>
        <taxon>Ecdysozoa</taxon>
        <taxon>Arthropoda</taxon>
        <taxon>Chelicerata</taxon>
        <taxon>Arachnida</taxon>
        <taxon>Acari</taxon>
        <taxon>Parasitiformes</taxon>
        <taxon>Ixodida</taxon>
        <taxon>Ixodoidea</taxon>
        <taxon>Ixodidae</taxon>
        <taxon>Ixodinae</taxon>
        <taxon>Ixodes</taxon>
    </lineage>
</organism>
<reference evidence="1 2" key="1">
    <citation type="journal article" date="2020" name="Cell">
        <title>Large-Scale Comparative Analyses of Tick Genomes Elucidate Their Genetic Diversity and Vector Capacities.</title>
        <authorList>
            <consortium name="Tick Genome and Microbiome Consortium (TIGMIC)"/>
            <person name="Jia N."/>
            <person name="Wang J."/>
            <person name="Shi W."/>
            <person name="Du L."/>
            <person name="Sun Y."/>
            <person name="Zhan W."/>
            <person name="Jiang J.F."/>
            <person name="Wang Q."/>
            <person name="Zhang B."/>
            <person name="Ji P."/>
            <person name="Bell-Sakyi L."/>
            <person name="Cui X.M."/>
            <person name="Yuan T.T."/>
            <person name="Jiang B.G."/>
            <person name="Yang W.F."/>
            <person name="Lam T.T."/>
            <person name="Chang Q.C."/>
            <person name="Ding S.J."/>
            <person name="Wang X.J."/>
            <person name="Zhu J.G."/>
            <person name="Ruan X.D."/>
            <person name="Zhao L."/>
            <person name="Wei J.T."/>
            <person name="Ye R.Z."/>
            <person name="Que T.C."/>
            <person name="Du C.H."/>
            <person name="Zhou Y.H."/>
            <person name="Cheng J.X."/>
            <person name="Dai P.F."/>
            <person name="Guo W.B."/>
            <person name="Han X.H."/>
            <person name="Huang E.J."/>
            <person name="Li L.F."/>
            <person name="Wei W."/>
            <person name="Gao Y.C."/>
            <person name="Liu J.Z."/>
            <person name="Shao H.Z."/>
            <person name="Wang X."/>
            <person name="Wang C.C."/>
            <person name="Yang T.C."/>
            <person name="Huo Q.B."/>
            <person name="Li W."/>
            <person name="Chen H.Y."/>
            <person name="Chen S.E."/>
            <person name="Zhou L.G."/>
            <person name="Ni X.B."/>
            <person name="Tian J.H."/>
            <person name="Sheng Y."/>
            <person name="Liu T."/>
            <person name="Pan Y.S."/>
            <person name="Xia L.Y."/>
            <person name="Li J."/>
            <person name="Zhao F."/>
            <person name="Cao W.C."/>
        </authorList>
    </citation>
    <scope>NUCLEOTIDE SEQUENCE [LARGE SCALE GENOMIC DNA]</scope>
    <source>
        <strain evidence="1">Iper-2018</strain>
    </source>
</reference>
<dbReference type="Proteomes" id="UP000805193">
    <property type="component" value="Unassembled WGS sequence"/>
</dbReference>
<keyword evidence="2" id="KW-1185">Reference proteome</keyword>
<name>A0AC60QXI0_IXOPE</name>
<protein>
    <submittedName>
        <fullName evidence="1">Uncharacterized protein</fullName>
    </submittedName>
</protein>
<evidence type="ECO:0000313" key="1">
    <source>
        <dbReference type="EMBL" id="KAG0444400.1"/>
    </source>
</evidence>
<proteinExistence type="predicted"/>
<dbReference type="EMBL" id="JABSTQ010002084">
    <property type="protein sequence ID" value="KAG0444400.1"/>
    <property type="molecule type" value="Genomic_DNA"/>
</dbReference>
<accession>A0AC60QXI0</accession>